<dbReference type="Proteomes" id="UP000800097">
    <property type="component" value="Unassembled WGS sequence"/>
</dbReference>
<gene>
    <name evidence="1" type="ORF">EI97DRAFT_436336</name>
</gene>
<dbReference type="RefSeq" id="XP_033650628.1">
    <property type="nucleotide sequence ID" value="XM_033799071.1"/>
</dbReference>
<dbReference type="EMBL" id="ML986513">
    <property type="protein sequence ID" value="KAF2273089.1"/>
    <property type="molecule type" value="Genomic_DNA"/>
</dbReference>
<feature type="non-terminal residue" evidence="1">
    <location>
        <position position="100"/>
    </location>
</feature>
<name>A0A6A6JD27_WESOR</name>
<keyword evidence="2" id="KW-1185">Reference proteome</keyword>
<evidence type="ECO:0000313" key="2">
    <source>
        <dbReference type="Proteomes" id="UP000800097"/>
    </source>
</evidence>
<evidence type="ECO:0000313" key="1">
    <source>
        <dbReference type="EMBL" id="KAF2273089.1"/>
    </source>
</evidence>
<organism evidence="1 2">
    <name type="scientific">Westerdykella ornata</name>
    <dbReference type="NCBI Taxonomy" id="318751"/>
    <lineage>
        <taxon>Eukaryota</taxon>
        <taxon>Fungi</taxon>
        <taxon>Dikarya</taxon>
        <taxon>Ascomycota</taxon>
        <taxon>Pezizomycotina</taxon>
        <taxon>Dothideomycetes</taxon>
        <taxon>Pleosporomycetidae</taxon>
        <taxon>Pleosporales</taxon>
        <taxon>Sporormiaceae</taxon>
        <taxon>Westerdykella</taxon>
    </lineage>
</organism>
<dbReference type="AlphaFoldDB" id="A0A6A6JD27"/>
<dbReference type="GeneID" id="54552246"/>
<protein>
    <submittedName>
        <fullName evidence="1">Uncharacterized protein</fullName>
    </submittedName>
</protein>
<proteinExistence type="predicted"/>
<reference evidence="1" key="1">
    <citation type="journal article" date="2020" name="Stud. Mycol.">
        <title>101 Dothideomycetes genomes: a test case for predicting lifestyles and emergence of pathogens.</title>
        <authorList>
            <person name="Haridas S."/>
            <person name="Albert R."/>
            <person name="Binder M."/>
            <person name="Bloem J."/>
            <person name="Labutti K."/>
            <person name="Salamov A."/>
            <person name="Andreopoulos B."/>
            <person name="Baker S."/>
            <person name="Barry K."/>
            <person name="Bills G."/>
            <person name="Bluhm B."/>
            <person name="Cannon C."/>
            <person name="Castanera R."/>
            <person name="Culley D."/>
            <person name="Daum C."/>
            <person name="Ezra D."/>
            <person name="Gonzalez J."/>
            <person name="Henrissat B."/>
            <person name="Kuo A."/>
            <person name="Liang C."/>
            <person name="Lipzen A."/>
            <person name="Lutzoni F."/>
            <person name="Magnuson J."/>
            <person name="Mondo S."/>
            <person name="Nolan M."/>
            <person name="Ohm R."/>
            <person name="Pangilinan J."/>
            <person name="Park H.-J."/>
            <person name="Ramirez L."/>
            <person name="Alfaro M."/>
            <person name="Sun H."/>
            <person name="Tritt A."/>
            <person name="Yoshinaga Y."/>
            <person name="Zwiers L.-H."/>
            <person name="Turgeon B."/>
            <person name="Goodwin S."/>
            <person name="Spatafora J."/>
            <person name="Crous P."/>
            <person name="Grigoriev I."/>
        </authorList>
    </citation>
    <scope>NUCLEOTIDE SEQUENCE</scope>
    <source>
        <strain evidence="1">CBS 379.55</strain>
    </source>
</reference>
<accession>A0A6A6JD27</accession>
<sequence>MIQIKGHWESVLRATLRQPPSSRDFCGIHLSRMHIPIRQSLPSHPLQTGGTTPSSLQLYFAADRDRGPSRCTTSPFIILVLASRGEGVFERCGLATAPLD</sequence>